<dbReference type="GO" id="GO:0005737">
    <property type="term" value="C:cytoplasm"/>
    <property type="evidence" value="ECO:0007669"/>
    <property type="project" value="UniProtKB-SubCell"/>
</dbReference>
<keyword evidence="11 20" id="KW-0547">Nucleotide-binding</keyword>
<keyword evidence="13 20" id="KW-0418">Kinase</keyword>
<evidence type="ECO:0000256" key="17">
    <source>
        <dbReference type="ARBA" id="ARBA00023136"/>
    </source>
</evidence>
<dbReference type="PROSITE" id="PS50004">
    <property type="entry name" value="C2"/>
    <property type="match status" value="1"/>
</dbReference>
<proteinExistence type="inferred from homology"/>
<evidence type="ECO:0000259" key="28">
    <source>
        <dbReference type="PROSITE" id="PS50011"/>
    </source>
</evidence>
<evidence type="ECO:0000259" key="27">
    <source>
        <dbReference type="PROSITE" id="PS50004"/>
    </source>
</evidence>
<feature type="domain" description="C2" evidence="27">
    <location>
        <begin position="114"/>
        <end position="234"/>
    </location>
</feature>
<evidence type="ECO:0000313" key="32">
    <source>
        <dbReference type="Proteomes" id="UP000472262"/>
    </source>
</evidence>
<dbReference type="PANTHER" id="PTHR24351">
    <property type="entry name" value="RIBOSOMAL PROTEIN S6 KINASE"/>
    <property type="match status" value="1"/>
</dbReference>
<evidence type="ECO:0000256" key="2">
    <source>
        <dbReference type="ARBA" id="ARBA00004496"/>
    </source>
</evidence>
<dbReference type="PRINTS" id="PR00008">
    <property type="entry name" value="DAGPEDOMAIN"/>
</dbReference>
<dbReference type="PROSITE" id="PS00108">
    <property type="entry name" value="PROTEIN_KINASE_ST"/>
    <property type="match status" value="1"/>
</dbReference>
<feature type="binding site" evidence="24">
    <location>
        <position position="206"/>
    </location>
    <ligand>
        <name>Ca(2+)</name>
        <dbReference type="ChEBI" id="CHEBI:29108"/>
        <label>1</label>
    </ligand>
</feature>
<feature type="binding site" evidence="24">
    <location>
        <position position="205"/>
    </location>
    <ligand>
        <name>Ca(2+)</name>
        <dbReference type="ChEBI" id="CHEBI:29108"/>
        <label>1</label>
    </ligand>
</feature>
<evidence type="ECO:0000256" key="10">
    <source>
        <dbReference type="ARBA" id="ARBA00022737"/>
    </source>
</evidence>
<comment type="cofactor">
    <cofactor evidence="24">
        <name>Ca(2+)</name>
        <dbReference type="ChEBI" id="CHEBI:29108"/>
    </cofactor>
    <text evidence="24">Binds 3 Ca(2+) ions per subunit. The ions are bound to the C2 domain.</text>
</comment>
<dbReference type="Pfam" id="PF00168">
    <property type="entry name" value="C2"/>
    <property type="match status" value="1"/>
</dbReference>
<comment type="catalytic activity">
    <reaction evidence="19">
        <text>L-seryl-[protein] + ATP = O-phospho-L-seryl-[protein] + ADP + H(+)</text>
        <dbReference type="Rhea" id="RHEA:17989"/>
        <dbReference type="Rhea" id="RHEA-COMP:9863"/>
        <dbReference type="Rhea" id="RHEA-COMP:11604"/>
        <dbReference type="ChEBI" id="CHEBI:15378"/>
        <dbReference type="ChEBI" id="CHEBI:29999"/>
        <dbReference type="ChEBI" id="CHEBI:30616"/>
        <dbReference type="ChEBI" id="CHEBI:83421"/>
        <dbReference type="ChEBI" id="CHEBI:456216"/>
        <dbReference type="EC" id="2.7.11.13"/>
    </reaction>
</comment>
<feature type="binding site" evidence="23">
    <location>
        <begin position="307"/>
        <end position="315"/>
    </location>
    <ligand>
        <name>ATP</name>
        <dbReference type="ChEBI" id="CHEBI:30616"/>
    </ligand>
</feature>
<feature type="active site" description="Proton acceptor" evidence="21">
    <location>
        <position position="425"/>
    </location>
</feature>
<feature type="domain" description="Protein kinase" evidence="28">
    <location>
        <begin position="301"/>
        <end position="559"/>
    </location>
</feature>
<evidence type="ECO:0000256" key="26">
    <source>
        <dbReference type="SAM" id="MobiDB-lite"/>
    </source>
</evidence>
<dbReference type="InterPro" id="IPR011009">
    <property type="entry name" value="Kinase-like_dom_sf"/>
</dbReference>
<evidence type="ECO:0000256" key="20">
    <source>
        <dbReference type="PIRNR" id="PIRNR000550"/>
    </source>
</evidence>
<evidence type="ECO:0000256" key="9">
    <source>
        <dbReference type="ARBA" id="ARBA00022723"/>
    </source>
</evidence>
<dbReference type="SMART" id="SM00109">
    <property type="entry name" value="C1"/>
    <property type="match status" value="1"/>
</dbReference>
<dbReference type="InterPro" id="IPR002219">
    <property type="entry name" value="PKC_DAG/PE"/>
</dbReference>
<dbReference type="Proteomes" id="UP000472262">
    <property type="component" value="Unassembled WGS sequence"/>
</dbReference>
<reference evidence="31" key="1">
    <citation type="submission" date="2025-08" db="UniProtKB">
        <authorList>
            <consortium name="Ensembl"/>
        </authorList>
    </citation>
    <scope>IDENTIFICATION</scope>
</reference>
<evidence type="ECO:0000256" key="5">
    <source>
        <dbReference type="ARBA" id="ARBA00022490"/>
    </source>
</evidence>
<evidence type="ECO:0000256" key="22">
    <source>
        <dbReference type="PIRSR" id="PIRSR000550-2"/>
    </source>
</evidence>
<dbReference type="InterPro" id="IPR035892">
    <property type="entry name" value="C2_domain_sf"/>
</dbReference>
<dbReference type="PRINTS" id="PR00360">
    <property type="entry name" value="C2DOMAIN"/>
</dbReference>
<feature type="binding site" evidence="24">
    <location>
        <position position="145"/>
    </location>
    <ligand>
        <name>Ca(2+)</name>
        <dbReference type="ChEBI" id="CHEBI:29108"/>
        <label>1</label>
    </ligand>
</feature>
<keyword evidence="9 24" id="KW-0479">Metal-binding</keyword>
<dbReference type="FunFam" id="3.30.200.20:FF:000080">
    <property type="entry name" value="Protein kinase C"/>
    <property type="match status" value="1"/>
</dbReference>
<dbReference type="PIRSF" id="PIRSF000550">
    <property type="entry name" value="PKC_alpha"/>
    <property type="match status" value="1"/>
</dbReference>
<dbReference type="AlphaFoldDB" id="A0A672MKN3"/>
<evidence type="ECO:0000259" key="30">
    <source>
        <dbReference type="PROSITE" id="PS51285"/>
    </source>
</evidence>
<dbReference type="PROSITE" id="PS00107">
    <property type="entry name" value="PROTEIN_KINASE_ATP"/>
    <property type="match status" value="1"/>
</dbReference>
<evidence type="ECO:0000256" key="25">
    <source>
        <dbReference type="PROSITE-ProRule" id="PRU10141"/>
    </source>
</evidence>
<feature type="region of interest" description="Disordered" evidence="26">
    <location>
        <begin position="1"/>
        <end position="23"/>
    </location>
</feature>
<dbReference type="FunFam" id="2.60.40.150:FF:000012">
    <property type="entry name" value="Kinase C alpha type"/>
    <property type="match status" value="1"/>
</dbReference>
<dbReference type="SMART" id="SM00133">
    <property type="entry name" value="S_TK_X"/>
    <property type="match status" value="1"/>
</dbReference>
<dbReference type="Gene3D" id="2.60.40.150">
    <property type="entry name" value="C2 domain"/>
    <property type="match status" value="1"/>
</dbReference>
<organism evidence="31 32">
    <name type="scientific">Sinocyclocheilus grahami</name>
    <name type="common">Dianchi golden-line fish</name>
    <name type="synonym">Barbus grahami</name>
    <dbReference type="NCBI Taxonomy" id="75366"/>
    <lineage>
        <taxon>Eukaryota</taxon>
        <taxon>Metazoa</taxon>
        <taxon>Chordata</taxon>
        <taxon>Craniata</taxon>
        <taxon>Vertebrata</taxon>
        <taxon>Euteleostomi</taxon>
        <taxon>Actinopterygii</taxon>
        <taxon>Neopterygii</taxon>
        <taxon>Teleostei</taxon>
        <taxon>Ostariophysi</taxon>
        <taxon>Cypriniformes</taxon>
        <taxon>Cyprinidae</taxon>
        <taxon>Cyprininae</taxon>
        <taxon>Sinocyclocheilus</taxon>
    </lineage>
</organism>
<comment type="subcellular location">
    <subcellularLocation>
        <location evidence="2">Cytoplasm</location>
    </subcellularLocation>
    <subcellularLocation>
        <location evidence="1">Membrane</location>
        <topology evidence="1">Peripheral membrane protein</topology>
    </subcellularLocation>
</comment>
<dbReference type="SMART" id="SM00239">
    <property type="entry name" value="C2"/>
    <property type="match status" value="1"/>
</dbReference>
<evidence type="ECO:0000256" key="24">
    <source>
        <dbReference type="PIRSR" id="PIRSR000550-4"/>
    </source>
</evidence>
<evidence type="ECO:0000256" key="14">
    <source>
        <dbReference type="ARBA" id="ARBA00022833"/>
    </source>
</evidence>
<evidence type="ECO:0000256" key="4">
    <source>
        <dbReference type="ARBA" id="ARBA00012429"/>
    </source>
</evidence>
<gene>
    <name evidence="31" type="primary">LOC107590741</name>
</gene>
<comment type="catalytic activity">
    <reaction evidence="18 20">
        <text>L-threonyl-[protein] + ATP = O-phospho-L-threonyl-[protein] + ADP + H(+)</text>
        <dbReference type="Rhea" id="RHEA:46608"/>
        <dbReference type="Rhea" id="RHEA-COMP:11060"/>
        <dbReference type="Rhea" id="RHEA-COMP:11605"/>
        <dbReference type="ChEBI" id="CHEBI:15378"/>
        <dbReference type="ChEBI" id="CHEBI:30013"/>
        <dbReference type="ChEBI" id="CHEBI:30616"/>
        <dbReference type="ChEBI" id="CHEBI:61977"/>
        <dbReference type="ChEBI" id="CHEBI:456216"/>
        <dbReference type="EC" id="2.7.11.13"/>
    </reaction>
</comment>
<evidence type="ECO:0000256" key="1">
    <source>
        <dbReference type="ARBA" id="ARBA00004170"/>
    </source>
</evidence>
<dbReference type="EC" id="2.7.11.13" evidence="4 20"/>
<dbReference type="InterPro" id="IPR000961">
    <property type="entry name" value="AGC-kinase_C"/>
</dbReference>
<evidence type="ECO:0000256" key="18">
    <source>
        <dbReference type="ARBA" id="ARBA00047272"/>
    </source>
</evidence>
<keyword evidence="16 20" id="KW-0067">ATP-binding</keyword>
<keyword evidence="6 20" id="KW-0723">Serine/threonine-protein kinase</keyword>
<feature type="binding site" evidence="22">
    <location>
        <position position="154"/>
    </location>
    <ligand>
        <name>a 1,2-diacyl-sn-glycero-3-phospho-(1D-myo-inositol-4,5-bisphosphate)</name>
        <dbReference type="ChEBI" id="CHEBI:58456"/>
    </ligand>
</feature>
<dbReference type="GO" id="GO:0005524">
    <property type="term" value="F:ATP binding"/>
    <property type="evidence" value="ECO:0007669"/>
    <property type="project" value="UniProtKB-UniRule"/>
</dbReference>
<dbReference type="GO" id="GO:0016020">
    <property type="term" value="C:membrane"/>
    <property type="evidence" value="ECO:0007669"/>
    <property type="project" value="UniProtKB-SubCell"/>
</dbReference>
<keyword evidence="14" id="KW-0862">Zinc</keyword>
<evidence type="ECO:0000256" key="13">
    <source>
        <dbReference type="ARBA" id="ARBA00022777"/>
    </source>
</evidence>
<evidence type="ECO:0000256" key="15">
    <source>
        <dbReference type="ARBA" id="ARBA00022837"/>
    </source>
</evidence>
<dbReference type="FunFam" id="1.10.510.10:FF:000023">
    <property type="entry name" value="Protein kinase C"/>
    <property type="match status" value="1"/>
</dbReference>
<dbReference type="Ensembl" id="ENSSGRT00000040307.1">
    <property type="protein sequence ID" value="ENSSGRP00000037566.1"/>
    <property type="gene ID" value="ENSSGRG00000020631.1"/>
</dbReference>
<dbReference type="SMART" id="SM00220">
    <property type="entry name" value="S_TKc"/>
    <property type="match status" value="1"/>
</dbReference>
<feature type="binding site" evidence="24">
    <location>
        <position position="152"/>
    </location>
    <ligand>
        <name>Ca(2+)</name>
        <dbReference type="ChEBI" id="CHEBI:29108"/>
        <label>1</label>
    </ligand>
</feature>
<feature type="binding site" evidence="23 25">
    <location>
        <position position="330"/>
    </location>
    <ligand>
        <name>ATP</name>
        <dbReference type="ChEBI" id="CHEBI:30616"/>
    </ligand>
</feature>
<evidence type="ECO:0000256" key="7">
    <source>
        <dbReference type="ARBA" id="ARBA00022553"/>
    </source>
</evidence>
<dbReference type="PROSITE" id="PS51285">
    <property type="entry name" value="AGC_KINASE_CTER"/>
    <property type="match status" value="1"/>
</dbReference>
<protein>
    <recommendedName>
        <fullName evidence="4 20">Protein kinase C</fullName>
        <ecNumber evidence="4 20">2.7.11.13</ecNumber>
    </recommendedName>
</protein>
<dbReference type="PROSITE" id="PS00479">
    <property type="entry name" value="ZF_DAG_PE_1"/>
    <property type="match status" value="1"/>
</dbReference>
<dbReference type="Gene3D" id="1.10.510.10">
    <property type="entry name" value="Transferase(Phosphotransferase) domain 1"/>
    <property type="match status" value="1"/>
</dbReference>
<keyword evidence="7" id="KW-0597">Phosphoprotein</keyword>
<evidence type="ECO:0000256" key="11">
    <source>
        <dbReference type="ARBA" id="ARBA00022741"/>
    </source>
</evidence>
<dbReference type="InterPro" id="IPR046349">
    <property type="entry name" value="C1-like_sf"/>
</dbReference>
<feature type="binding site" evidence="24">
    <location>
        <position position="207"/>
    </location>
    <ligand>
        <name>Ca(2+)</name>
        <dbReference type="ChEBI" id="CHEBI:29108"/>
        <label>1</label>
    </ligand>
</feature>
<dbReference type="InterPro" id="IPR014375">
    <property type="entry name" value="Protein_kinase_C_a/b/g"/>
</dbReference>
<feature type="domain" description="AGC-kinase C-terminal" evidence="30">
    <location>
        <begin position="560"/>
        <end position="630"/>
    </location>
</feature>
<dbReference type="Pfam" id="PF00433">
    <property type="entry name" value="Pkinase_C"/>
    <property type="match status" value="1"/>
</dbReference>
<evidence type="ECO:0000256" key="12">
    <source>
        <dbReference type="ARBA" id="ARBA00022771"/>
    </source>
</evidence>
<keyword evidence="8 20" id="KW-0808">Transferase</keyword>
<name>A0A672MKN3_SINGR</name>
<keyword evidence="15 24" id="KW-0106">Calcium</keyword>
<feature type="binding site" evidence="24">
    <location>
        <position position="210"/>
    </location>
    <ligand>
        <name>Ca(2+)</name>
        <dbReference type="ChEBI" id="CHEBI:29108"/>
        <label>1</label>
    </ligand>
</feature>
<dbReference type="FunFam" id="3.30.60.20:FF:000006">
    <property type="entry name" value="Protein kinase C"/>
    <property type="match status" value="1"/>
</dbReference>
<evidence type="ECO:0000256" key="8">
    <source>
        <dbReference type="ARBA" id="ARBA00022679"/>
    </source>
</evidence>
<feature type="binding site" evidence="24">
    <location>
        <position position="211"/>
    </location>
    <ligand>
        <name>Ca(2+)</name>
        <dbReference type="ChEBI" id="CHEBI:29108"/>
        <label>1</label>
    </ligand>
</feature>
<keyword evidence="32" id="KW-1185">Reference proteome</keyword>
<keyword evidence="17" id="KW-0472">Membrane</keyword>
<dbReference type="Gene3D" id="3.30.60.20">
    <property type="match status" value="1"/>
</dbReference>
<dbReference type="InterPro" id="IPR020454">
    <property type="entry name" value="DAG/PE-bd"/>
</dbReference>
<evidence type="ECO:0000256" key="3">
    <source>
        <dbReference type="ARBA" id="ARBA00005490"/>
    </source>
</evidence>
<dbReference type="GO" id="GO:0008270">
    <property type="term" value="F:zinc ion binding"/>
    <property type="evidence" value="ECO:0007669"/>
    <property type="project" value="UniProtKB-KW"/>
</dbReference>
<dbReference type="PROSITE" id="PS50081">
    <property type="entry name" value="ZF_DAG_PE_2"/>
    <property type="match status" value="1"/>
</dbReference>
<dbReference type="InterPro" id="IPR000719">
    <property type="entry name" value="Prot_kinase_dom"/>
</dbReference>
<keyword evidence="5" id="KW-0963">Cytoplasm</keyword>
<sequence>RDQNVSHNHNSHSKTSARRGRFARQGALRQKNVHEVKNHKFIARFFKQPTFCSHCTDFIWGFGKQGFQCQVCGFVVHKRCHEFVAFSCPGADKGPASDVSKTFIMLQKISVSNKCCSFELSIHQNNPEINIDHKKIKEARNLVPMDPNGLSDPYVKLKLIPDPKSESKQKTKTIKCSLNPTWDEHFNFNLRDTDKDRRLSVEVWDWDLTSRNDFMGSMSFGISELQKQGVNGWFKLLGQEEGEYFNVPVPPDGEEGNEELRQKFERAKIGPGNKNTDGSSKNDISKYDANGNKDRMKLSDFNFIMVLGKGSFGKVMLAERKGSDELYAVKILKKDVVIQDDDVECTMVEKRVLALSGKPPFLTHLHSCFQTMDRLYFVMEYINGGDLMYQIQQVGKFKEPHAVFYAAEIAIGLFFLQSKGIIYRDLKLDNVMLDAEGHIKIADFGMCKENMFDGATTKTFCGTPDYIAPEIIAYQPYGKSVDWWAYGVLLYEMLAGQPPFDGEDEDELFQSIMEHHVSYPKSMSKEAVAICKGLMTKHPGKRLGCGPEGERDIKEHAFFRYMDWEKLQSKEVQPPFKPKACGRDAENFDRFFTRHPPVLTPPDQEVIQNLDQEEFQGFSFNNPNFASVKSK</sequence>
<keyword evidence="12" id="KW-0863">Zinc-finger</keyword>
<evidence type="ECO:0000256" key="21">
    <source>
        <dbReference type="PIRSR" id="PIRSR000550-1"/>
    </source>
</evidence>
<dbReference type="SUPFAM" id="SSF49562">
    <property type="entry name" value="C2 domain (Calcium/lipid-binding domain, CaLB)"/>
    <property type="match status" value="1"/>
</dbReference>
<feature type="binding site" evidence="24">
    <location>
        <position position="146"/>
    </location>
    <ligand>
        <name>Ca(2+)</name>
        <dbReference type="ChEBI" id="CHEBI:29108"/>
        <label>1</label>
    </ligand>
</feature>
<dbReference type="Gene3D" id="3.30.200.20">
    <property type="entry name" value="Phosphorylase Kinase, domain 1"/>
    <property type="match status" value="2"/>
</dbReference>
<keyword evidence="10" id="KW-0677">Repeat</keyword>
<dbReference type="InterPro" id="IPR000008">
    <property type="entry name" value="C2_dom"/>
</dbReference>
<dbReference type="CDD" id="cd20833">
    <property type="entry name" value="C1_cPKC_rpt1"/>
    <property type="match status" value="1"/>
</dbReference>
<dbReference type="GO" id="GO:0004697">
    <property type="term" value="F:diacylglycerol-dependent serine/threonine kinase activity"/>
    <property type="evidence" value="ECO:0007669"/>
    <property type="project" value="UniProtKB-EC"/>
</dbReference>
<dbReference type="Pfam" id="PF00069">
    <property type="entry name" value="Pkinase"/>
    <property type="match status" value="1"/>
</dbReference>
<feature type="compositionally biased region" description="Basic residues" evidence="26">
    <location>
        <begin position="9"/>
        <end position="22"/>
    </location>
</feature>
<accession>A0A672MKN3</accession>
<dbReference type="InterPro" id="IPR017892">
    <property type="entry name" value="Pkinase_C"/>
</dbReference>
<feature type="binding site" evidence="22">
    <location>
        <position position="204"/>
    </location>
    <ligand>
        <name>a 1,2-diacyl-sn-glycero-3-phospho-(1D-myo-inositol-4,5-bisphosphate)</name>
        <dbReference type="ChEBI" id="CHEBI:58456"/>
    </ligand>
</feature>
<dbReference type="SUPFAM" id="SSF56112">
    <property type="entry name" value="Protein kinase-like (PK-like)"/>
    <property type="match status" value="1"/>
</dbReference>
<dbReference type="FunFam" id="3.30.200.20:FF:000103">
    <property type="entry name" value="Protein kinase C"/>
    <property type="match status" value="1"/>
</dbReference>
<reference evidence="31" key="2">
    <citation type="submission" date="2025-09" db="UniProtKB">
        <authorList>
            <consortium name="Ensembl"/>
        </authorList>
    </citation>
    <scope>IDENTIFICATION</scope>
</reference>
<evidence type="ECO:0000256" key="23">
    <source>
        <dbReference type="PIRSR" id="PIRSR000550-3"/>
    </source>
</evidence>
<dbReference type="SUPFAM" id="SSF57889">
    <property type="entry name" value="Cysteine-rich domain"/>
    <property type="match status" value="1"/>
</dbReference>
<evidence type="ECO:0000256" key="19">
    <source>
        <dbReference type="ARBA" id="ARBA00047470"/>
    </source>
</evidence>
<evidence type="ECO:0000259" key="29">
    <source>
        <dbReference type="PROSITE" id="PS50081"/>
    </source>
</evidence>
<evidence type="ECO:0000256" key="16">
    <source>
        <dbReference type="ARBA" id="ARBA00022840"/>
    </source>
</evidence>
<evidence type="ECO:0000313" key="31">
    <source>
        <dbReference type="Ensembl" id="ENSSGRP00000037566.1"/>
    </source>
</evidence>
<evidence type="ECO:0000256" key="6">
    <source>
        <dbReference type="ARBA" id="ARBA00022527"/>
    </source>
</evidence>
<dbReference type="Pfam" id="PF00130">
    <property type="entry name" value="C1_1"/>
    <property type="match status" value="1"/>
</dbReference>
<dbReference type="CDD" id="cd04026">
    <property type="entry name" value="C2_PKC_alpha_gamma"/>
    <property type="match status" value="1"/>
</dbReference>
<dbReference type="InterPro" id="IPR008271">
    <property type="entry name" value="Ser/Thr_kinase_AS"/>
</dbReference>
<feature type="domain" description="Phorbol-ester/DAG-type" evidence="29">
    <location>
        <begin position="38"/>
        <end position="88"/>
    </location>
</feature>
<dbReference type="PROSITE" id="PS50011">
    <property type="entry name" value="PROTEIN_KINASE_DOM"/>
    <property type="match status" value="1"/>
</dbReference>
<feature type="binding site" evidence="24">
    <location>
        <position position="213"/>
    </location>
    <ligand>
        <name>Ca(2+)</name>
        <dbReference type="ChEBI" id="CHEBI:29108"/>
        <label>1</label>
    </ligand>
</feature>
<dbReference type="InterPro" id="IPR017441">
    <property type="entry name" value="Protein_kinase_ATP_BS"/>
</dbReference>
<comment type="similarity">
    <text evidence="3 20">Belongs to the protein kinase superfamily. AGC Ser/Thr protein kinase family. PKC subfamily.</text>
</comment>